<feature type="active site" description="Proton donor/acceptor" evidence="2">
    <location>
        <position position="93"/>
    </location>
</feature>
<dbReference type="Gene3D" id="2.40.260.10">
    <property type="entry name" value="Sortase"/>
    <property type="match status" value="1"/>
</dbReference>
<evidence type="ECO:0000256" key="2">
    <source>
        <dbReference type="PIRSR" id="PIRSR605754-1"/>
    </source>
</evidence>
<proteinExistence type="predicted"/>
<evidence type="ECO:0000313" key="4">
    <source>
        <dbReference type="Proteomes" id="UP000250174"/>
    </source>
</evidence>
<gene>
    <name evidence="3" type="ORF">A3864_22670</name>
</gene>
<organism evidence="3 4">
    <name type="scientific">Priestia endophytica</name>
    <dbReference type="NCBI Taxonomy" id="135735"/>
    <lineage>
        <taxon>Bacteria</taxon>
        <taxon>Bacillati</taxon>
        <taxon>Bacillota</taxon>
        <taxon>Bacilli</taxon>
        <taxon>Bacillales</taxon>
        <taxon>Bacillaceae</taxon>
        <taxon>Priestia</taxon>
    </lineage>
</organism>
<dbReference type="InterPro" id="IPR023365">
    <property type="entry name" value="Sortase_dom-sf"/>
</dbReference>
<dbReference type="CDD" id="cd05829">
    <property type="entry name" value="Sortase_F"/>
    <property type="match status" value="1"/>
</dbReference>
<dbReference type="InterPro" id="IPR005754">
    <property type="entry name" value="Sortase"/>
</dbReference>
<dbReference type="SUPFAM" id="SSF63817">
    <property type="entry name" value="Sortase"/>
    <property type="match status" value="1"/>
</dbReference>
<evidence type="ECO:0000256" key="1">
    <source>
        <dbReference type="ARBA" id="ARBA00022801"/>
    </source>
</evidence>
<reference evidence="3 4" key="1">
    <citation type="submission" date="2016-03" db="EMBL/GenBank/DDBJ databases">
        <title>Comparison of Bacillus endophyticus and B. anthracis characteristics using whole genome sequence analysis and microbiological techniques.</title>
        <authorList>
            <person name="Lekota K.E."/>
            <person name="Mafofo J."/>
            <person name="Rees J."/>
            <person name="Muchadeyi F.C."/>
            <person name="Madoroba E."/>
            <person name="Van Heerden H."/>
        </authorList>
    </citation>
    <scope>NUCLEOTIDE SEQUENCE [LARGE SCALE GENOMIC DNA]</scope>
    <source>
        <strain evidence="3 4">3631_10C</strain>
    </source>
</reference>
<dbReference type="EMBL" id="LVYK01000059">
    <property type="protein sequence ID" value="RAS71889.1"/>
    <property type="molecule type" value="Genomic_DNA"/>
</dbReference>
<dbReference type="Proteomes" id="UP000250174">
    <property type="component" value="Unassembled WGS sequence"/>
</dbReference>
<name>A0AAX1Q1R9_9BACI</name>
<evidence type="ECO:0008006" key="5">
    <source>
        <dbReference type="Google" id="ProtNLM"/>
    </source>
</evidence>
<feature type="active site" description="Acyl-thioester intermediate" evidence="2">
    <location>
        <position position="159"/>
    </location>
</feature>
<comment type="caution">
    <text evidence="3">The sequence shown here is derived from an EMBL/GenBank/DDBJ whole genome shotgun (WGS) entry which is preliminary data.</text>
</comment>
<keyword evidence="1" id="KW-0378">Hydrolase</keyword>
<dbReference type="InterPro" id="IPR042001">
    <property type="entry name" value="Sortase_F"/>
</dbReference>
<dbReference type="Pfam" id="PF04203">
    <property type="entry name" value="Sortase"/>
    <property type="match status" value="1"/>
</dbReference>
<dbReference type="RefSeq" id="WP_111922443.1">
    <property type="nucleotide sequence ID" value="NZ_JAMAYK010000001.1"/>
</dbReference>
<dbReference type="GO" id="GO:0016787">
    <property type="term" value="F:hydrolase activity"/>
    <property type="evidence" value="ECO:0007669"/>
    <property type="project" value="UniProtKB-KW"/>
</dbReference>
<accession>A0AAX1Q1R9</accession>
<dbReference type="AlphaFoldDB" id="A0AAX1Q1R9"/>
<evidence type="ECO:0000313" key="3">
    <source>
        <dbReference type="EMBL" id="RAS71889.1"/>
    </source>
</evidence>
<protein>
    <recommendedName>
        <fullName evidence="5">Class F sortase</fullName>
    </recommendedName>
</protein>
<sequence>MRIFPPSSSPMKHFFLGSIFLVLLFFNLPYTLAAHHDQPALLLIPTANIVAPIEAHGLSQNGELILPENNNSVTWFQNSSSPGERGNAVIAGHVDSKKGRAIFYSLPKLRKGDTFFIQRKSGKMMSFTVTKTAVYERNQFPVNKVFGSSSKRTVHLVTCTGLFNKAEGTHADRLLVTATLNPFSH</sequence>